<protein>
    <recommendedName>
        <fullName evidence="13 14">Crossover junction endodeoxyribonuclease RuvC</fullName>
        <ecNumber evidence="13 14">3.1.21.10</ecNumber>
    </recommendedName>
    <alternativeName>
        <fullName evidence="13">Holliday junction nuclease RuvC</fullName>
    </alternativeName>
    <alternativeName>
        <fullName evidence="13">Holliday junction resolvase RuvC</fullName>
    </alternativeName>
</protein>
<keyword evidence="8 13" id="KW-0460">Magnesium</keyword>
<keyword evidence="6 13" id="KW-0227">DNA damage</keyword>
<dbReference type="GO" id="GO:0048476">
    <property type="term" value="C:Holliday junction resolvase complex"/>
    <property type="evidence" value="ECO:0007669"/>
    <property type="project" value="UniProtKB-UniRule"/>
</dbReference>
<evidence type="ECO:0000256" key="11">
    <source>
        <dbReference type="ARBA" id="ARBA00023204"/>
    </source>
</evidence>
<keyword evidence="3 13" id="KW-0540">Nuclease</keyword>
<dbReference type="Proteomes" id="UP000034543">
    <property type="component" value="Unassembled WGS sequence"/>
</dbReference>
<dbReference type="InterPro" id="IPR002176">
    <property type="entry name" value="X-over_junc_endoDNase_RuvC"/>
</dbReference>
<dbReference type="SUPFAM" id="SSF53098">
    <property type="entry name" value="Ribonuclease H-like"/>
    <property type="match status" value="1"/>
</dbReference>
<reference evidence="16 17" key="1">
    <citation type="journal article" date="2015" name="Nature">
        <title>rRNA introns, odd ribosomes, and small enigmatic genomes across a large radiation of phyla.</title>
        <authorList>
            <person name="Brown C.T."/>
            <person name="Hug L.A."/>
            <person name="Thomas B.C."/>
            <person name="Sharon I."/>
            <person name="Castelle C.J."/>
            <person name="Singh A."/>
            <person name="Wilkins M.J."/>
            <person name="Williams K.H."/>
            <person name="Banfield J.F."/>
        </authorList>
    </citation>
    <scope>NUCLEOTIDE SEQUENCE [LARGE SCALE GENOMIC DNA]</scope>
</reference>
<gene>
    <name evidence="13" type="primary">ruvC</name>
    <name evidence="16" type="ORF">UV59_C0030G0013</name>
</gene>
<evidence type="ECO:0000256" key="10">
    <source>
        <dbReference type="ARBA" id="ARBA00023172"/>
    </source>
</evidence>
<organism evidence="16 17">
    <name type="scientific">Candidatus Gottesmanbacteria bacterium GW2011_GWA1_43_11</name>
    <dbReference type="NCBI Taxonomy" id="1618436"/>
    <lineage>
        <taxon>Bacteria</taxon>
        <taxon>Candidatus Gottesmaniibacteriota</taxon>
    </lineage>
</organism>
<feature type="active site" evidence="13">
    <location>
        <position position="7"/>
    </location>
</feature>
<evidence type="ECO:0000256" key="8">
    <source>
        <dbReference type="ARBA" id="ARBA00022842"/>
    </source>
</evidence>
<dbReference type="HAMAP" id="MF_00034">
    <property type="entry name" value="RuvC"/>
    <property type="match status" value="1"/>
</dbReference>
<keyword evidence="5 13" id="KW-0255">Endonuclease</keyword>
<feature type="region of interest" description="Disordered" evidence="15">
    <location>
        <begin position="169"/>
        <end position="193"/>
    </location>
</feature>
<sequence length="193" mass="21480">MIIFGIDPGTATTGYGVIETLIDTSKKQFQLIEYGCIVTPKEQEMPLRLYSIQKDLHKLLKQHKPDCVSIEQLFFGVNSRTAMTVGQARGVVLSTVASYRIPIFEYQGLHVKHTITGSGKADKKEIQKYVMRYLGKRKLAKPANGYIDDAADALAVAICHYIKVSQPKAGRPLDEKETKVTKKKGSRPLSSHT</sequence>
<dbReference type="NCBIfam" id="TIGR00228">
    <property type="entry name" value="ruvC"/>
    <property type="match status" value="1"/>
</dbReference>
<evidence type="ECO:0000256" key="2">
    <source>
        <dbReference type="ARBA" id="ARBA00022490"/>
    </source>
</evidence>
<dbReference type="FunFam" id="3.30.420.10:FF:000002">
    <property type="entry name" value="Crossover junction endodeoxyribonuclease RuvC"/>
    <property type="match status" value="1"/>
</dbReference>
<dbReference type="EC" id="3.1.21.10" evidence="13 14"/>
<keyword evidence="7 13" id="KW-0378">Hydrolase</keyword>
<dbReference type="GO" id="GO:0008821">
    <property type="term" value="F:crossover junction DNA endonuclease activity"/>
    <property type="evidence" value="ECO:0007669"/>
    <property type="project" value="UniProtKB-UniRule"/>
</dbReference>
<keyword evidence="4 13" id="KW-0479">Metal-binding</keyword>
<feature type="binding site" evidence="13">
    <location>
        <position position="71"/>
    </location>
    <ligand>
        <name>Mg(2+)</name>
        <dbReference type="ChEBI" id="CHEBI:18420"/>
        <label>2</label>
    </ligand>
</feature>
<comment type="catalytic activity">
    <reaction evidence="12 13">
        <text>Endonucleolytic cleavage at a junction such as a reciprocal single-stranded crossover between two homologous DNA duplexes (Holliday junction).</text>
        <dbReference type="EC" id="3.1.21.10"/>
    </reaction>
</comment>
<dbReference type="EMBL" id="LCFB01000030">
    <property type="protein sequence ID" value="KKS83885.1"/>
    <property type="molecule type" value="Genomic_DNA"/>
</dbReference>
<feature type="compositionally biased region" description="Basic and acidic residues" evidence="15">
    <location>
        <begin position="171"/>
        <end position="180"/>
    </location>
</feature>
<evidence type="ECO:0000256" key="4">
    <source>
        <dbReference type="ARBA" id="ARBA00022723"/>
    </source>
</evidence>
<comment type="similarity">
    <text evidence="1 13">Belongs to the RuvC family.</text>
</comment>
<dbReference type="AlphaFoldDB" id="A0A0G1CDY8"/>
<dbReference type="Gene3D" id="3.30.420.10">
    <property type="entry name" value="Ribonuclease H-like superfamily/Ribonuclease H"/>
    <property type="match status" value="1"/>
</dbReference>
<feature type="binding site" evidence="13">
    <location>
        <position position="149"/>
    </location>
    <ligand>
        <name>Mg(2+)</name>
        <dbReference type="ChEBI" id="CHEBI:18420"/>
        <label>1</label>
    </ligand>
</feature>
<dbReference type="CDD" id="cd16962">
    <property type="entry name" value="RuvC"/>
    <property type="match status" value="1"/>
</dbReference>
<name>A0A0G1CDY8_9BACT</name>
<comment type="subcellular location">
    <subcellularLocation>
        <location evidence="13">Cytoplasm</location>
    </subcellularLocation>
</comment>
<evidence type="ECO:0000256" key="5">
    <source>
        <dbReference type="ARBA" id="ARBA00022759"/>
    </source>
</evidence>
<dbReference type="InterPro" id="IPR036397">
    <property type="entry name" value="RNaseH_sf"/>
</dbReference>
<feature type="binding site" evidence="13">
    <location>
        <position position="7"/>
    </location>
    <ligand>
        <name>Mg(2+)</name>
        <dbReference type="ChEBI" id="CHEBI:18420"/>
        <label>1</label>
    </ligand>
</feature>
<keyword evidence="10 13" id="KW-0233">DNA recombination</keyword>
<dbReference type="GO" id="GO:0005737">
    <property type="term" value="C:cytoplasm"/>
    <property type="evidence" value="ECO:0007669"/>
    <property type="project" value="UniProtKB-SubCell"/>
</dbReference>
<feature type="active site" evidence="13">
    <location>
        <position position="149"/>
    </location>
</feature>
<evidence type="ECO:0000256" key="9">
    <source>
        <dbReference type="ARBA" id="ARBA00023125"/>
    </source>
</evidence>
<evidence type="ECO:0000256" key="6">
    <source>
        <dbReference type="ARBA" id="ARBA00022763"/>
    </source>
</evidence>
<comment type="caution">
    <text evidence="16">The sequence shown here is derived from an EMBL/GenBank/DDBJ whole genome shotgun (WGS) entry which is preliminary data.</text>
</comment>
<evidence type="ECO:0000256" key="15">
    <source>
        <dbReference type="SAM" id="MobiDB-lite"/>
    </source>
</evidence>
<evidence type="ECO:0000256" key="7">
    <source>
        <dbReference type="ARBA" id="ARBA00022801"/>
    </source>
</evidence>
<dbReference type="GO" id="GO:0000287">
    <property type="term" value="F:magnesium ion binding"/>
    <property type="evidence" value="ECO:0007669"/>
    <property type="project" value="UniProtKB-UniRule"/>
</dbReference>
<dbReference type="PANTHER" id="PTHR30194:SF3">
    <property type="entry name" value="CROSSOVER JUNCTION ENDODEOXYRIBONUCLEASE RUVC"/>
    <property type="match status" value="1"/>
</dbReference>
<evidence type="ECO:0000256" key="3">
    <source>
        <dbReference type="ARBA" id="ARBA00022722"/>
    </source>
</evidence>
<evidence type="ECO:0000256" key="13">
    <source>
        <dbReference type="HAMAP-Rule" id="MF_00034"/>
    </source>
</evidence>
<comment type="function">
    <text evidence="13">The RuvA-RuvB-RuvC complex processes Holliday junction (HJ) DNA during genetic recombination and DNA repair. Endonuclease that resolves HJ intermediates. Cleaves cruciform DNA by making single-stranded nicks across the HJ at symmetrical positions within the homologous arms, yielding a 5'-phosphate and a 3'-hydroxyl group; requires a central core of homology in the junction. The consensus cleavage sequence is 5'-(A/T)TT(C/G)-3'. Cleavage occurs on the 3'-side of the TT dinucleotide at the point of strand exchange. HJ branch migration catalyzed by RuvA-RuvB allows RuvC to scan DNA until it finds its consensus sequence, where it cleaves and resolves the cruciform DNA.</text>
</comment>
<evidence type="ECO:0000256" key="1">
    <source>
        <dbReference type="ARBA" id="ARBA00009518"/>
    </source>
</evidence>
<proteinExistence type="inferred from homology"/>
<dbReference type="GO" id="GO:0006281">
    <property type="term" value="P:DNA repair"/>
    <property type="evidence" value="ECO:0007669"/>
    <property type="project" value="UniProtKB-UniRule"/>
</dbReference>
<dbReference type="InterPro" id="IPR012337">
    <property type="entry name" value="RNaseH-like_sf"/>
</dbReference>
<feature type="active site" evidence="13">
    <location>
        <position position="71"/>
    </location>
</feature>
<keyword evidence="2 13" id="KW-0963">Cytoplasm</keyword>
<accession>A0A0G1CDY8</accession>
<dbReference type="NCBIfam" id="NF000711">
    <property type="entry name" value="PRK00039.2-1"/>
    <property type="match status" value="1"/>
</dbReference>
<comment type="subunit">
    <text evidence="13">Homodimer which binds Holliday junction (HJ) DNA. The HJ becomes 2-fold symmetrical on binding to RuvC with unstacked arms; it has a different conformation from HJ DNA in complex with RuvA. In the full resolvosome a probable DNA-RuvA(4)-RuvB(12)-RuvC(2) complex forms which resolves the HJ.</text>
</comment>
<dbReference type="GO" id="GO:0006310">
    <property type="term" value="P:DNA recombination"/>
    <property type="evidence" value="ECO:0007669"/>
    <property type="project" value="UniProtKB-UniRule"/>
</dbReference>
<dbReference type="PANTHER" id="PTHR30194">
    <property type="entry name" value="CROSSOVER JUNCTION ENDODEOXYRIBONUCLEASE RUVC"/>
    <property type="match status" value="1"/>
</dbReference>
<dbReference type="PRINTS" id="PR00696">
    <property type="entry name" value="RSOLVASERUVC"/>
</dbReference>
<keyword evidence="9 13" id="KW-0238">DNA-binding</keyword>
<evidence type="ECO:0000313" key="17">
    <source>
        <dbReference type="Proteomes" id="UP000034543"/>
    </source>
</evidence>
<keyword evidence="11 13" id="KW-0234">DNA repair</keyword>
<dbReference type="STRING" id="1618436.UV59_C0030G0013"/>
<evidence type="ECO:0000313" key="16">
    <source>
        <dbReference type="EMBL" id="KKS83885.1"/>
    </source>
</evidence>
<evidence type="ECO:0000256" key="14">
    <source>
        <dbReference type="NCBIfam" id="TIGR00228"/>
    </source>
</evidence>
<dbReference type="Pfam" id="PF02075">
    <property type="entry name" value="RuvC"/>
    <property type="match status" value="1"/>
</dbReference>
<dbReference type="PATRIC" id="fig|1618436.3.peg.1263"/>
<comment type="cofactor">
    <cofactor evidence="13">
        <name>Mg(2+)</name>
        <dbReference type="ChEBI" id="CHEBI:18420"/>
    </cofactor>
    <text evidence="13">Binds 2 Mg(2+) ion per subunit.</text>
</comment>
<dbReference type="GO" id="GO:0003677">
    <property type="term" value="F:DNA binding"/>
    <property type="evidence" value="ECO:0007669"/>
    <property type="project" value="UniProtKB-KW"/>
</dbReference>
<evidence type="ECO:0000256" key="12">
    <source>
        <dbReference type="ARBA" id="ARBA00029354"/>
    </source>
</evidence>